<comment type="caution">
    <text evidence="1">The sequence shown here is derived from an EMBL/GenBank/DDBJ whole genome shotgun (WGS) entry which is preliminary data.</text>
</comment>
<protein>
    <submittedName>
        <fullName evidence="1">Uncharacterized protein</fullName>
    </submittedName>
</protein>
<accession>A0A7J9S2V4</accession>
<dbReference type="Proteomes" id="UP000584706">
    <property type="component" value="Unassembled WGS sequence"/>
</dbReference>
<organism evidence="1 2">
    <name type="scientific">Methanococcus maripaludis</name>
    <name type="common">Methanococcus deltae</name>
    <dbReference type="NCBI Taxonomy" id="39152"/>
    <lineage>
        <taxon>Archaea</taxon>
        <taxon>Methanobacteriati</taxon>
        <taxon>Methanobacteriota</taxon>
        <taxon>Methanomada group</taxon>
        <taxon>Methanococci</taxon>
        <taxon>Methanococcales</taxon>
        <taxon>Methanococcaceae</taxon>
        <taxon>Methanococcus</taxon>
    </lineage>
</organism>
<evidence type="ECO:0000313" key="2">
    <source>
        <dbReference type="Proteomes" id="UP000584706"/>
    </source>
</evidence>
<dbReference type="AlphaFoldDB" id="A0A7J9S2V4"/>
<dbReference type="EMBL" id="JACHIQ010000002">
    <property type="protein sequence ID" value="MBB6067868.1"/>
    <property type="molecule type" value="Genomic_DNA"/>
</dbReference>
<dbReference type="RefSeq" id="WP_183546921.1">
    <property type="nucleotide sequence ID" value="NZ_JACHIQ010000002.1"/>
</dbReference>
<reference evidence="1 2" key="1">
    <citation type="submission" date="2020-08" db="EMBL/GenBank/DDBJ databases">
        <title>Genomic Encyclopedia of Type Strains, Phase IV (KMG-V): Genome sequencing to study the core and pangenomes of soil and plant-associated prokaryotes.</title>
        <authorList>
            <person name="Whitman W."/>
        </authorList>
    </citation>
    <scope>NUCLEOTIDE SEQUENCE [LARGE SCALE GENOMIC DNA]</scope>
    <source>
        <strain evidence="1 2">DSM 7078</strain>
    </source>
</reference>
<proteinExistence type="predicted"/>
<gene>
    <name evidence="1" type="ORF">HNP97_001378</name>
</gene>
<name>A0A7J9S2V4_METMI</name>
<evidence type="ECO:0000313" key="1">
    <source>
        <dbReference type="EMBL" id="MBB6067868.1"/>
    </source>
</evidence>
<sequence length="122" mass="14010">MTGVLSEGLAKVGQALKEKKEKNIQNALKLQEMCETFEVKVGSSEFTAFIPPMVLETEIWDDLGKLDHEEYAKKHFEVLYGFPPETIEKMNRKTVSILTKAYFEYYGKVMKDRSFLDSMGSE</sequence>